<dbReference type="Pfam" id="PF00573">
    <property type="entry name" value="Ribosomal_L4"/>
    <property type="match status" value="1"/>
</dbReference>
<comment type="similarity">
    <text evidence="1">Belongs to the universal ribosomal protein uL4 family.</text>
</comment>
<gene>
    <name evidence="4" type="ORF">B2A_05090</name>
</gene>
<keyword evidence="2 4" id="KW-0689">Ribosomal protein</keyword>
<dbReference type="InterPro" id="IPR023574">
    <property type="entry name" value="Ribosomal_uL4_dom_sf"/>
</dbReference>
<proteinExistence type="inferred from homology"/>
<accession>T1BS68</accession>
<dbReference type="Gene3D" id="3.40.1370.10">
    <property type="match status" value="1"/>
</dbReference>
<reference evidence="4" key="1">
    <citation type="submission" date="2013-08" db="EMBL/GenBank/DDBJ databases">
        <authorList>
            <person name="Mendez C."/>
            <person name="Richter M."/>
            <person name="Ferrer M."/>
            <person name="Sanchez J."/>
        </authorList>
    </citation>
    <scope>NUCLEOTIDE SEQUENCE</scope>
</reference>
<sequence length="72" mass="7816">MIKLALYSAMSDRASEARVALVDSWSFGEPSTRAAALALNVLGFDGKVLVVLAEDDMVAEMSFRNLPRVQTI</sequence>
<dbReference type="GO" id="GO:1990904">
    <property type="term" value="C:ribonucleoprotein complex"/>
    <property type="evidence" value="ECO:0007669"/>
    <property type="project" value="UniProtKB-KW"/>
</dbReference>
<feature type="non-terminal residue" evidence="4">
    <location>
        <position position="72"/>
    </location>
</feature>
<dbReference type="AlphaFoldDB" id="T1BS68"/>
<dbReference type="InterPro" id="IPR002136">
    <property type="entry name" value="Ribosomal_uL4"/>
</dbReference>
<evidence type="ECO:0000313" key="4">
    <source>
        <dbReference type="EMBL" id="EQD56820.1"/>
    </source>
</evidence>
<evidence type="ECO:0000256" key="1">
    <source>
        <dbReference type="ARBA" id="ARBA00010528"/>
    </source>
</evidence>
<evidence type="ECO:0000256" key="2">
    <source>
        <dbReference type="ARBA" id="ARBA00022980"/>
    </source>
</evidence>
<organism evidence="4">
    <name type="scientific">mine drainage metagenome</name>
    <dbReference type="NCBI Taxonomy" id="410659"/>
    <lineage>
        <taxon>unclassified sequences</taxon>
        <taxon>metagenomes</taxon>
        <taxon>ecological metagenomes</taxon>
    </lineage>
</organism>
<reference evidence="4" key="2">
    <citation type="journal article" date="2014" name="ISME J.">
        <title>Microbial stratification in low pH oxic and suboxic macroscopic growths along an acid mine drainage.</title>
        <authorList>
            <person name="Mendez-Garcia C."/>
            <person name="Mesa V."/>
            <person name="Sprenger R.R."/>
            <person name="Richter M."/>
            <person name="Diez M.S."/>
            <person name="Solano J."/>
            <person name="Bargiela R."/>
            <person name="Golyshina O.V."/>
            <person name="Manteca A."/>
            <person name="Ramos J.L."/>
            <person name="Gallego J.R."/>
            <person name="Llorente I."/>
            <person name="Martins Dos Santos V.A."/>
            <person name="Jensen O.N."/>
            <person name="Pelaez A.I."/>
            <person name="Sanchez J."/>
            <person name="Ferrer M."/>
        </authorList>
    </citation>
    <scope>NUCLEOTIDE SEQUENCE</scope>
</reference>
<dbReference type="EMBL" id="AUZZ01003495">
    <property type="protein sequence ID" value="EQD56820.1"/>
    <property type="molecule type" value="Genomic_DNA"/>
</dbReference>
<dbReference type="GO" id="GO:0006412">
    <property type="term" value="P:translation"/>
    <property type="evidence" value="ECO:0007669"/>
    <property type="project" value="InterPro"/>
</dbReference>
<protein>
    <submittedName>
        <fullName evidence="4">50S ribosomal protein L4</fullName>
    </submittedName>
</protein>
<dbReference type="GO" id="GO:0003735">
    <property type="term" value="F:structural constituent of ribosome"/>
    <property type="evidence" value="ECO:0007669"/>
    <property type="project" value="InterPro"/>
</dbReference>
<keyword evidence="3" id="KW-0687">Ribonucleoprotein</keyword>
<dbReference type="SUPFAM" id="SSF52166">
    <property type="entry name" value="Ribosomal protein L4"/>
    <property type="match status" value="1"/>
</dbReference>
<comment type="caution">
    <text evidence="4">The sequence shown here is derived from an EMBL/GenBank/DDBJ whole genome shotgun (WGS) entry which is preliminary data.</text>
</comment>
<name>T1BS68_9ZZZZ</name>
<dbReference type="GO" id="GO:0005840">
    <property type="term" value="C:ribosome"/>
    <property type="evidence" value="ECO:0007669"/>
    <property type="project" value="UniProtKB-KW"/>
</dbReference>
<evidence type="ECO:0000256" key="3">
    <source>
        <dbReference type="ARBA" id="ARBA00023274"/>
    </source>
</evidence>